<dbReference type="EMBL" id="JAACJN010000015">
    <property type="protein sequence ID" value="KAF5390388.1"/>
    <property type="molecule type" value="Genomic_DNA"/>
</dbReference>
<name>A0A8H5HVW7_9AGAR</name>
<organism evidence="1 2">
    <name type="scientific">Collybiopsis confluens</name>
    <dbReference type="NCBI Taxonomy" id="2823264"/>
    <lineage>
        <taxon>Eukaryota</taxon>
        <taxon>Fungi</taxon>
        <taxon>Dikarya</taxon>
        <taxon>Basidiomycota</taxon>
        <taxon>Agaricomycotina</taxon>
        <taxon>Agaricomycetes</taxon>
        <taxon>Agaricomycetidae</taxon>
        <taxon>Agaricales</taxon>
        <taxon>Marasmiineae</taxon>
        <taxon>Omphalotaceae</taxon>
        <taxon>Collybiopsis</taxon>
    </lineage>
</organism>
<comment type="caution">
    <text evidence="1">The sequence shown here is derived from an EMBL/GenBank/DDBJ whole genome shotgun (WGS) entry which is preliminary data.</text>
</comment>
<evidence type="ECO:0000313" key="2">
    <source>
        <dbReference type="Proteomes" id="UP000518752"/>
    </source>
</evidence>
<reference evidence="1 2" key="1">
    <citation type="journal article" date="2020" name="ISME J.">
        <title>Uncovering the hidden diversity of litter-decomposition mechanisms in mushroom-forming fungi.</title>
        <authorList>
            <person name="Floudas D."/>
            <person name="Bentzer J."/>
            <person name="Ahren D."/>
            <person name="Johansson T."/>
            <person name="Persson P."/>
            <person name="Tunlid A."/>
        </authorList>
    </citation>
    <scope>NUCLEOTIDE SEQUENCE [LARGE SCALE GENOMIC DNA]</scope>
    <source>
        <strain evidence="1 2">CBS 406.79</strain>
    </source>
</reference>
<sequence length="264" mass="30558">MKVGVNTLIRSDTRKLYYVTNSETWIFCYDRDDKLMVRFRQNESKKAENDTRVVIKCLTLDEIQLDRFLFLRKPSGTTLSAISSSSSASTNDESREPEGYILLDGPFQCTIFIGGIFIRKEKEKSPNAPSSGFHYGYSLLPGIPINRDRTLVDDEETLAEHTFDLWKRVFTSSSPSESSQALHLYMALFEDQKLCQDILYAQDNLTEHPDIAKLQFKELKTMHGLDCWFYEIASTQRRMNVLSVVRFQRNQSEFLVSYGKFFSI</sequence>
<protein>
    <submittedName>
        <fullName evidence="1">Uncharacterized protein</fullName>
    </submittedName>
</protein>
<gene>
    <name evidence="1" type="ORF">D9757_005224</name>
</gene>
<proteinExistence type="predicted"/>
<accession>A0A8H5HVW7</accession>
<dbReference type="AlphaFoldDB" id="A0A8H5HVW7"/>
<keyword evidence="2" id="KW-1185">Reference proteome</keyword>
<dbReference type="Proteomes" id="UP000518752">
    <property type="component" value="Unassembled WGS sequence"/>
</dbReference>
<dbReference type="OrthoDB" id="5376140at2759"/>
<evidence type="ECO:0000313" key="1">
    <source>
        <dbReference type="EMBL" id="KAF5390388.1"/>
    </source>
</evidence>